<accession>A0A2M7FYB0</accession>
<sequence length="405" mass="46982">MTNYSYPRYRLNTNLQFYGKFITSLLNPLAYQKKPLAACLQLLSQQFQSEQILLFPQARIGFYHYLQAVLQKEDQVIISSYTLIDMVNMILATGAQPVLCDTAPHKFTPGLTEIKARVTDKTRVLVYTHLYGIVEDLTEIRHFCKQHQILLVEDCAQAVGCEDSLGPVGLQADAAVYSFGALKNIVGLYGGALMLKDSAVFYAIQKKMLHQPYLPLHRLIEKFLFCIFYEILSHPVIFSVFFKKISFAFDEKGHVDKIPKLKKVKPEFSDYAMHPIQAALILNQLPFLNTRREKAKFFAKTYSQLFEKKSNFMPFFSFDPAQVFTYLQYPVYYRGKNKDLKNILIKSKIDVNIDFFQNISHLEEFKQSYFCPNCEDLIEHLILFPSYSKLSKRFFLKMAKVLEML</sequence>
<dbReference type="InterPro" id="IPR015422">
    <property type="entry name" value="PyrdxlP-dep_Trfase_small"/>
</dbReference>
<comment type="caution">
    <text evidence="4">The sequence shown here is derived from an EMBL/GenBank/DDBJ whole genome shotgun (WGS) entry which is preliminary data.</text>
</comment>
<dbReference type="InterPro" id="IPR015424">
    <property type="entry name" value="PyrdxlP-dep_Trfase"/>
</dbReference>
<dbReference type="GO" id="GO:0030170">
    <property type="term" value="F:pyridoxal phosphate binding"/>
    <property type="evidence" value="ECO:0007669"/>
    <property type="project" value="TreeGrafter"/>
</dbReference>
<dbReference type="GO" id="GO:0000271">
    <property type="term" value="P:polysaccharide biosynthetic process"/>
    <property type="evidence" value="ECO:0007669"/>
    <property type="project" value="TreeGrafter"/>
</dbReference>
<name>A0A2M7FYB0_9BACT</name>
<reference evidence="4 5" key="1">
    <citation type="submission" date="2017-09" db="EMBL/GenBank/DDBJ databases">
        <title>Depth-based differentiation of microbial function through sediment-hosted aquifers and enrichment of novel symbionts in the deep terrestrial subsurface.</title>
        <authorList>
            <person name="Probst A.J."/>
            <person name="Ladd B."/>
            <person name="Jarett J.K."/>
            <person name="Geller-Mcgrath D.E."/>
            <person name="Sieber C.M."/>
            <person name="Emerson J.B."/>
            <person name="Anantharaman K."/>
            <person name="Thomas B.C."/>
            <person name="Malmstrom R."/>
            <person name="Stieglmeier M."/>
            <person name="Klingl A."/>
            <person name="Woyke T."/>
            <person name="Ryan C.M."/>
            <person name="Banfield J.F."/>
        </authorList>
    </citation>
    <scope>NUCLEOTIDE SEQUENCE [LARGE SCALE GENOMIC DNA]</scope>
    <source>
        <strain evidence="4">CG17_big_fil_post_rev_8_21_14_2_50_48_46</strain>
    </source>
</reference>
<evidence type="ECO:0000256" key="1">
    <source>
        <dbReference type="PIRSR" id="PIRSR000390-1"/>
    </source>
</evidence>
<feature type="active site" description="Proton acceptor" evidence="1">
    <location>
        <position position="183"/>
    </location>
</feature>
<feature type="modified residue" description="N6-(pyridoxal phosphate)lysine" evidence="2">
    <location>
        <position position="183"/>
    </location>
</feature>
<dbReference type="PANTHER" id="PTHR30244">
    <property type="entry name" value="TRANSAMINASE"/>
    <property type="match status" value="1"/>
</dbReference>
<dbReference type="Gene3D" id="3.90.1150.10">
    <property type="entry name" value="Aspartate Aminotransferase, domain 1"/>
    <property type="match status" value="1"/>
</dbReference>
<dbReference type="Gene3D" id="3.40.640.10">
    <property type="entry name" value="Type I PLP-dependent aspartate aminotransferase-like (Major domain)"/>
    <property type="match status" value="1"/>
</dbReference>
<evidence type="ECO:0008006" key="6">
    <source>
        <dbReference type="Google" id="ProtNLM"/>
    </source>
</evidence>
<comment type="similarity">
    <text evidence="3">Belongs to the DegT/DnrJ/EryC1 family.</text>
</comment>
<dbReference type="PIRSF" id="PIRSF000390">
    <property type="entry name" value="PLP_StrS"/>
    <property type="match status" value="1"/>
</dbReference>
<keyword evidence="2 3" id="KW-0663">Pyridoxal phosphate</keyword>
<gene>
    <name evidence="4" type="ORF">COW36_22565</name>
</gene>
<evidence type="ECO:0000256" key="2">
    <source>
        <dbReference type="PIRSR" id="PIRSR000390-2"/>
    </source>
</evidence>
<organism evidence="4 5">
    <name type="scientific">bacterium (Candidatus Blackallbacteria) CG17_big_fil_post_rev_8_21_14_2_50_48_46</name>
    <dbReference type="NCBI Taxonomy" id="2014261"/>
    <lineage>
        <taxon>Bacteria</taxon>
        <taxon>Candidatus Blackallbacteria</taxon>
    </lineage>
</organism>
<dbReference type="SUPFAM" id="SSF53383">
    <property type="entry name" value="PLP-dependent transferases"/>
    <property type="match status" value="1"/>
</dbReference>
<dbReference type="GO" id="GO:0008483">
    <property type="term" value="F:transaminase activity"/>
    <property type="evidence" value="ECO:0007669"/>
    <property type="project" value="TreeGrafter"/>
</dbReference>
<dbReference type="EMBL" id="PFFQ01000063">
    <property type="protein sequence ID" value="PIW14163.1"/>
    <property type="molecule type" value="Genomic_DNA"/>
</dbReference>
<evidence type="ECO:0000313" key="5">
    <source>
        <dbReference type="Proteomes" id="UP000231019"/>
    </source>
</evidence>
<dbReference type="PANTHER" id="PTHR30244:SF34">
    <property type="entry name" value="DTDP-4-AMINO-4,6-DIDEOXYGALACTOSE TRANSAMINASE"/>
    <property type="match status" value="1"/>
</dbReference>
<protein>
    <recommendedName>
        <fullName evidence="6">DegT/DnrJ/EryC1/StrS aminotransferase family protein</fullName>
    </recommendedName>
</protein>
<dbReference type="Proteomes" id="UP000231019">
    <property type="component" value="Unassembled WGS sequence"/>
</dbReference>
<evidence type="ECO:0000313" key="4">
    <source>
        <dbReference type="EMBL" id="PIW14163.1"/>
    </source>
</evidence>
<evidence type="ECO:0000256" key="3">
    <source>
        <dbReference type="RuleBase" id="RU004508"/>
    </source>
</evidence>
<dbReference type="InterPro" id="IPR015421">
    <property type="entry name" value="PyrdxlP-dep_Trfase_major"/>
</dbReference>
<dbReference type="Pfam" id="PF01041">
    <property type="entry name" value="DegT_DnrJ_EryC1"/>
    <property type="match status" value="2"/>
</dbReference>
<proteinExistence type="inferred from homology"/>
<dbReference type="AlphaFoldDB" id="A0A2M7FYB0"/>
<dbReference type="InterPro" id="IPR000653">
    <property type="entry name" value="DegT/StrS_aminotransferase"/>
</dbReference>